<evidence type="ECO:0000256" key="1">
    <source>
        <dbReference type="ARBA" id="ARBA00022801"/>
    </source>
</evidence>
<proteinExistence type="inferred from homology"/>
<comment type="caution">
    <text evidence="4">The sequence shown here is derived from an EMBL/GenBank/DDBJ whole genome shotgun (WGS) entry which is preliminary data.</text>
</comment>
<name>A0A1G1YUR1_9BACT</name>
<accession>A0A1G1YUR1</accession>
<evidence type="ECO:0000256" key="2">
    <source>
        <dbReference type="RuleBase" id="RU003476"/>
    </source>
</evidence>
<sequence>MNSEDKPSIAVGVLITNKNGEVFLGKSPKWGGKWIVPGGHLEYGESLIDCAEREIQEELGITLDRDSIQFHQVQEEIFSPEFHNPRKHFIFINYVASFSGENVVQINDEFEDYQFVDPRTALDSLDLNSSTRAFIMSYCAQGESHA</sequence>
<evidence type="ECO:0000259" key="3">
    <source>
        <dbReference type="PROSITE" id="PS51462"/>
    </source>
</evidence>
<keyword evidence="1 2" id="KW-0378">Hydrolase</keyword>
<dbReference type="Proteomes" id="UP000178122">
    <property type="component" value="Unassembled WGS sequence"/>
</dbReference>
<dbReference type="InterPro" id="IPR020476">
    <property type="entry name" value="Nudix_hydrolase"/>
</dbReference>
<comment type="similarity">
    <text evidence="2">Belongs to the Nudix hydrolase family.</text>
</comment>
<dbReference type="InterPro" id="IPR000086">
    <property type="entry name" value="NUDIX_hydrolase_dom"/>
</dbReference>
<evidence type="ECO:0000313" key="4">
    <source>
        <dbReference type="EMBL" id="OGY55506.1"/>
    </source>
</evidence>
<dbReference type="AlphaFoldDB" id="A0A1G1YUR1"/>
<dbReference type="PROSITE" id="PS00893">
    <property type="entry name" value="NUDIX_BOX"/>
    <property type="match status" value="1"/>
</dbReference>
<dbReference type="Gene3D" id="3.90.79.10">
    <property type="entry name" value="Nucleoside Triphosphate Pyrophosphohydrolase"/>
    <property type="match status" value="1"/>
</dbReference>
<reference evidence="4 5" key="1">
    <citation type="journal article" date="2016" name="Nat. Commun.">
        <title>Thousands of microbial genomes shed light on interconnected biogeochemical processes in an aquifer system.</title>
        <authorList>
            <person name="Anantharaman K."/>
            <person name="Brown C.T."/>
            <person name="Hug L.A."/>
            <person name="Sharon I."/>
            <person name="Castelle C.J."/>
            <person name="Probst A.J."/>
            <person name="Thomas B.C."/>
            <person name="Singh A."/>
            <person name="Wilkins M.J."/>
            <person name="Karaoz U."/>
            <person name="Brodie E.L."/>
            <person name="Williams K.H."/>
            <person name="Hubbard S.S."/>
            <person name="Banfield J.F."/>
        </authorList>
    </citation>
    <scope>NUCLEOTIDE SEQUENCE [LARGE SCALE GENOMIC DNA]</scope>
</reference>
<feature type="domain" description="Nudix hydrolase" evidence="3">
    <location>
        <begin position="6"/>
        <end position="141"/>
    </location>
</feature>
<dbReference type="PROSITE" id="PS51462">
    <property type="entry name" value="NUDIX"/>
    <property type="match status" value="1"/>
</dbReference>
<dbReference type="GO" id="GO:0016787">
    <property type="term" value="F:hydrolase activity"/>
    <property type="evidence" value="ECO:0007669"/>
    <property type="project" value="UniProtKB-KW"/>
</dbReference>
<dbReference type="PANTHER" id="PTHR43736">
    <property type="entry name" value="ADP-RIBOSE PYROPHOSPHATASE"/>
    <property type="match status" value="1"/>
</dbReference>
<evidence type="ECO:0000313" key="5">
    <source>
        <dbReference type="Proteomes" id="UP000178122"/>
    </source>
</evidence>
<dbReference type="PANTHER" id="PTHR43736:SF1">
    <property type="entry name" value="DIHYDRONEOPTERIN TRIPHOSPHATE DIPHOSPHATASE"/>
    <property type="match status" value="1"/>
</dbReference>
<protein>
    <recommendedName>
        <fullName evidence="3">Nudix hydrolase domain-containing protein</fullName>
    </recommendedName>
</protein>
<dbReference type="InterPro" id="IPR015797">
    <property type="entry name" value="NUDIX_hydrolase-like_dom_sf"/>
</dbReference>
<gene>
    <name evidence="4" type="ORF">A2912_06140</name>
</gene>
<dbReference type="SUPFAM" id="SSF55811">
    <property type="entry name" value="Nudix"/>
    <property type="match status" value="1"/>
</dbReference>
<dbReference type="EMBL" id="MHIN01000014">
    <property type="protein sequence ID" value="OGY55506.1"/>
    <property type="molecule type" value="Genomic_DNA"/>
</dbReference>
<dbReference type="InterPro" id="IPR020084">
    <property type="entry name" value="NUDIX_hydrolase_CS"/>
</dbReference>
<dbReference type="PRINTS" id="PR00502">
    <property type="entry name" value="NUDIXFAMILY"/>
</dbReference>
<organism evidence="4 5">
    <name type="scientific">Candidatus Buchananbacteria bacterium RIFCSPLOWO2_01_FULL_40_23b</name>
    <dbReference type="NCBI Taxonomy" id="1797544"/>
    <lineage>
        <taxon>Bacteria</taxon>
        <taxon>Candidatus Buchananiibacteriota</taxon>
    </lineage>
</organism>
<dbReference type="Pfam" id="PF00293">
    <property type="entry name" value="NUDIX"/>
    <property type="match status" value="1"/>
</dbReference>